<organism evidence="20">
    <name type="scientific">Anaulaciulus koreanus</name>
    <dbReference type="NCBI Taxonomy" id="1977246"/>
    <lineage>
        <taxon>Eukaryota</taxon>
        <taxon>Metazoa</taxon>
        <taxon>Ecdysozoa</taxon>
        <taxon>Arthropoda</taxon>
        <taxon>Myriapoda</taxon>
        <taxon>Diplopoda</taxon>
        <taxon>Helminthomorpha</taxon>
        <taxon>Julida</taxon>
        <taxon>Julidae</taxon>
        <taxon>Anaulaciulus</taxon>
    </lineage>
</organism>
<evidence type="ECO:0000256" key="8">
    <source>
        <dbReference type="ARBA" id="ARBA00022692"/>
    </source>
</evidence>
<evidence type="ECO:0000256" key="7">
    <source>
        <dbReference type="ARBA" id="ARBA00022660"/>
    </source>
</evidence>
<dbReference type="CTD" id="4538"/>
<keyword evidence="10 17" id="KW-0249">Electron transport</keyword>
<evidence type="ECO:0000256" key="4">
    <source>
        <dbReference type="ARBA" id="ARBA00012944"/>
    </source>
</evidence>
<evidence type="ECO:0000256" key="1">
    <source>
        <dbReference type="ARBA" id="ARBA00003257"/>
    </source>
</evidence>
<dbReference type="EC" id="7.1.1.2" evidence="4 17"/>
<dbReference type="GeneID" id="32880428"/>
<comment type="subcellular location">
    <subcellularLocation>
        <location evidence="2 17">Mitochondrion membrane</location>
        <topology evidence="2 17">Multi-pass membrane protein</topology>
    </subcellularLocation>
</comment>
<sequence>MLKMFMLMFIMILFSFLKLGWELLMMFLIINMSIFIMMIHMEQITNLLLGWNWGGDMVGLSLSCLSIWIVLLMFMASVLVNENKNMKMMNMLFVIIIFMLLLVFLSLDLFMFYLFFESVLIPTYILKVGWGYQPERLQAGLYLMFYTLLASLPLLVLILHLGAINGDTFNLFTCLSFMNLNMSELFMYFAGIMAFLIKMPLFMFHLWLPKAHVEAPIAGSMLLAGILLKMGGYGLIRIGAYFIYYIKLLSSIWMSIGLLGGVYLSLVCLQQSDMKSLIAYSSVVHMGMVVGGIATLKMIGFMGSLILMVGHGLCSSGLFCLANMSYLKVQSRSLLLNKGLINIIPSLSLMWFLLVSSNMAAPPSLNLVGEITLIGSIMSWGWQILVLIISLSFLSASYCIYLFSFTQHGESSKMYGTYSITVNEYLLAIMHWIPLNLMVLKMDMMFF</sequence>
<comment type="similarity">
    <text evidence="3 17">Belongs to the complex I subunit 4 family.</text>
</comment>
<feature type="domain" description="NADH:ubiquinone oxidoreductase chain 4 N-terminal" evidence="19">
    <location>
        <begin position="1"/>
        <end position="102"/>
    </location>
</feature>
<keyword evidence="7 17" id="KW-0679">Respiratory chain</keyword>
<feature type="domain" description="NADH:quinone oxidoreductase/Mrp antiporter transmembrane" evidence="18">
    <location>
        <begin position="106"/>
        <end position="394"/>
    </location>
</feature>
<feature type="transmembrane region" description="Helical" evidence="17">
    <location>
        <begin position="380"/>
        <end position="403"/>
    </location>
</feature>
<evidence type="ECO:0000256" key="3">
    <source>
        <dbReference type="ARBA" id="ARBA00009025"/>
    </source>
</evidence>
<proteinExistence type="inferred from homology"/>
<evidence type="ECO:0000259" key="19">
    <source>
        <dbReference type="Pfam" id="PF01059"/>
    </source>
</evidence>
<evidence type="ECO:0000256" key="11">
    <source>
        <dbReference type="ARBA" id="ARBA00022989"/>
    </source>
</evidence>
<feature type="transmembrane region" description="Helical" evidence="17">
    <location>
        <begin position="142"/>
        <end position="165"/>
    </location>
</feature>
<keyword evidence="6 17" id="KW-0813">Transport</keyword>
<dbReference type="InterPro" id="IPR003918">
    <property type="entry name" value="NADH_UbQ_OxRdtase"/>
</dbReference>
<feature type="transmembrane region" description="Helical" evidence="17">
    <location>
        <begin position="215"/>
        <end position="236"/>
    </location>
</feature>
<dbReference type="GO" id="GO:0031966">
    <property type="term" value="C:mitochondrial membrane"/>
    <property type="evidence" value="ECO:0007669"/>
    <property type="project" value="UniProtKB-SubCell"/>
</dbReference>
<dbReference type="EMBL" id="KX096886">
    <property type="protein sequence ID" value="ARF02898.1"/>
    <property type="molecule type" value="Genomic_DNA"/>
</dbReference>
<evidence type="ECO:0000256" key="5">
    <source>
        <dbReference type="ARBA" id="ARBA00021006"/>
    </source>
</evidence>
<dbReference type="GO" id="GO:0042773">
    <property type="term" value="P:ATP synthesis coupled electron transport"/>
    <property type="evidence" value="ECO:0007669"/>
    <property type="project" value="InterPro"/>
</dbReference>
<feature type="transmembrane region" description="Helical" evidence="17">
    <location>
        <begin position="185"/>
        <end position="208"/>
    </location>
</feature>
<feature type="transmembrane region" description="Helical" evidence="17">
    <location>
        <begin position="339"/>
        <end position="360"/>
    </location>
</feature>
<keyword evidence="11 17" id="KW-1133">Transmembrane helix</keyword>
<gene>
    <name evidence="20" type="primary">ND4</name>
</gene>
<keyword evidence="9" id="KW-1278">Translocase</keyword>
<evidence type="ECO:0000256" key="14">
    <source>
        <dbReference type="ARBA" id="ARBA00023128"/>
    </source>
</evidence>
<feature type="transmembrane region" description="Helical" evidence="17">
    <location>
        <begin position="242"/>
        <end position="265"/>
    </location>
</feature>
<evidence type="ECO:0000256" key="10">
    <source>
        <dbReference type="ARBA" id="ARBA00022982"/>
    </source>
</evidence>
<dbReference type="GO" id="GO:0008137">
    <property type="term" value="F:NADH dehydrogenase (ubiquinone) activity"/>
    <property type="evidence" value="ECO:0007669"/>
    <property type="project" value="UniProtKB-UniRule"/>
</dbReference>
<dbReference type="InterPro" id="IPR001750">
    <property type="entry name" value="ND/Mrp_TM"/>
</dbReference>
<comment type="function">
    <text evidence="1">Core subunit of the mitochondrial membrane respiratory chain NADH dehydrogenase (Complex I) that is believed to belong to the minimal assembly required for catalysis. Complex I functions in the transfer of electrons from NADH to the respiratory chain. The immediate electron acceptor for the enzyme is believed to be ubiquinone.</text>
</comment>
<feature type="transmembrane region" description="Helical" evidence="17">
    <location>
        <begin position="415"/>
        <end position="435"/>
    </location>
</feature>
<keyword evidence="8 17" id="KW-0812">Transmembrane</keyword>
<evidence type="ECO:0000256" key="6">
    <source>
        <dbReference type="ARBA" id="ARBA00022448"/>
    </source>
</evidence>
<dbReference type="InterPro" id="IPR000260">
    <property type="entry name" value="NADH4_N"/>
</dbReference>
<evidence type="ECO:0000256" key="16">
    <source>
        <dbReference type="ARBA" id="ARBA00049551"/>
    </source>
</evidence>
<dbReference type="GO" id="GO:0015990">
    <property type="term" value="P:electron transport coupled proton transport"/>
    <property type="evidence" value="ECO:0007669"/>
    <property type="project" value="TreeGrafter"/>
</dbReference>
<dbReference type="PANTHER" id="PTHR43507">
    <property type="entry name" value="NADH-UBIQUINONE OXIDOREDUCTASE CHAIN 4"/>
    <property type="match status" value="1"/>
</dbReference>
<evidence type="ECO:0000313" key="20">
    <source>
        <dbReference type="EMBL" id="ARF02898.1"/>
    </source>
</evidence>
<evidence type="ECO:0000256" key="13">
    <source>
        <dbReference type="ARBA" id="ARBA00023075"/>
    </source>
</evidence>
<evidence type="ECO:0000256" key="17">
    <source>
        <dbReference type="RuleBase" id="RU003297"/>
    </source>
</evidence>
<keyword evidence="14 17" id="KW-0496">Mitochondrion</keyword>
<feature type="transmembrane region" description="Helical" evidence="17">
    <location>
        <begin position="7"/>
        <end position="40"/>
    </location>
</feature>
<dbReference type="GO" id="GO:0003954">
    <property type="term" value="F:NADH dehydrogenase activity"/>
    <property type="evidence" value="ECO:0007669"/>
    <property type="project" value="TreeGrafter"/>
</dbReference>
<name>A0A1W5SYZ6_9MYRI</name>
<feature type="transmembrane region" description="Helical" evidence="17">
    <location>
        <begin position="88"/>
        <end position="105"/>
    </location>
</feature>
<feature type="transmembrane region" description="Helical" evidence="17">
    <location>
        <begin position="60"/>
        <end position="81"/>
    </location>
</feature>
<evidence type="ECO:0000259" key="18">
    <source>
        <dbReference type="Pfam" id="PF00361"/>
    </source>
</evidence>
<keyword evidence="12 17" id="KW-0520">NAD</keyword>
<evidence type="ECO:0000256" key="15">
    <source>
        <dbReference type="ARBA" id="ARBA00023136"/>
    </source>
</evidence>
<feature type="transmembrane region" description="Helical" evidence="17">
    <location>
        <begin position="305"/>
        <end position="327"/>
    </location>
</feature>
<evidence type="ECO:0000256" key="12">
    <source>
        <dbReference type="ARBA" id="ARBA00023027"/>
    </source>
</evidence>
<comment type="function">
    <text evidence="17">Core subunit of the mitochondrial membrane respiratory chain NADH dehydrogenase (Complex I) which catalyzes electron transfer from NADH through the respiratory chain, using ubiquinone as an electron acceptor. Essential for the catalytic activity and assembly of complex I.</text>
</comment>
<geneLocation type="mitochondrion" evidence="20"/>
<dbReference type="RefSeq" id="YP_009364255.1">
    <property type="nucleotide sequence ID" value="NC_034656.1"/>
</dbReference>
<evidence type="ECO:0000256" key="9">
    <source>
        <dbReference type="ARBA" id="ARBA00022967"/>
    </source>
</evidence>
<reference evidence="20" key="1">
    <citation type="submission" date="2016-04" db="EMBL/GenBank/DDBJ databases">
        <title>The complete mitochondrial genome of the Korean endemic millipede species Anaulaciulus koreanus (Verhoeff, 1937), with notes on the phylogeny of Diplopoda.</title>
        <authorList>
            <person name="Woo H.J."/>
            <person name="Jang K.H."/>
            <person name="Nguyen A.D."/>
            <person name="Choi E.H."/>
            <person name="Ryu S.H."/>
            <person name="Hwang U.W."/>
        </authorList>
    </citation>
    <scope>NUCLEOTIDE SEQUENCE</scope>
</reference>
<dbReference type="Pfam" id="PF00361">
    <property type="entry name" value="Proton_antipo_M"/>
    <property type="match status" value="1"/>
</dbReference>
<keyword evidence="13 17" id="KW-0830">Ubiquinone</keyword>
<protein>
    <recommendedName>
        <fullName evidence="5 17">NADH-ubiquinone oxidoreductase chain 4</fullName>
        <ecNumber evidence="4 17">7.1.1.2</ecNumber>
    </recommendedName>
</protein>
<dbReference type="AlphaFoldDB" id="A0A1W5SYZ6"/>
<dbReference type="PRINTS" id="PR01437">
    <property type="entry name" value="NUOXDRDTASE4"/>
</dbReference>
<dbReference type="PANTHER" id="PTHR43507:SF20">
    <property type="entry name" value="NADH-UBIQUINONE OXIDOREDUCTASE CHAIN 4"/>
    <property type="match status" value="1"/>
</dbReference>
<dbReference type="Pfam" id="PF01059">
    <property type="entry name" value="Oxidored_q5_N"/>
    <property type="match status" value="1"/>
</dbReference>
<evidence type="ECO:0000256" key="2">
    <source>
        <dbReference type="ARBA" id="ARBA00004225"/>
    </source>
</evidence>
<dbReference type="GO" id="GO:0048039">
    <property type="term" value="F:ubiquinone binding"/>
    <property type="evidence" value="ECO:0007669"/>
    <property type="project" value="TreeGrafter"/>
</dbReference>
<comment type="catalytic activity">
    <reaction evidence="16 17">
        <text>a ubiquinone + NADH + 5 H(+)(in) = a ubiquinol + NAD(+) + 4 H(+)(out)</text>
        <dbReference type="Rhea" id="RHEA:29091"/>
        <dbReference type="Rhea" id="RHEA-COMP:9565"/>
        <dbReference type="Rhea" id="RHEA-COMP:9566"/>
        <dbReference type="ChEBI" id="CHEBI:15378"/>
        <dbReference type="ChEBI" id="CHEBI:16389"/>
        <dbReference type="ChEBI" id="CHEBI:17976"/>
        <dbReference type="ChEBI" id="CHEBI:57540"/>
        <dbReference type="ChEBI" id="CHEBI:57945"/>
        <dbReference type="EC" id="7.1.1.2"/>
    </reaction>
</comment>
<accession>A0A1W5SYZ6</accession>
<keyword evidence="15 17" id="KW-0472">Membrane</keyword>